<dbReference type="Gene3D" id="2.60.40.10">
    <property type="entry name" value="Immunoglobulins"/>
    <property type="match status" value="1"/>
</dbReference>
<dbReference type="PROSITE" id="PS50088">
    <property type="entry name" value="ANK_REPEAT"/>
    <property type="match status" value="1"/>
</dbReference>
<dbReference type="OMA" id="DSCEPNQ"/>
<reference evidence="17 18" key="1">
    <citation type="journal article" date="2012" name="Nat. Biotechnol.">
        <title>Draft genome sequence of pigeonpea (Cajanus cajan), an orphan legume crop of resource-poor farmers.</title>
        <authorList>
            <person name="Varshney R.K."/>
            <person name="Chen W."/>
            <person name="Li Y."/>
            <person name="Bharti A.K."/>
            <person name="Saxena R.K."/>
            <person name="Schlueter J.A."/>
            <person name="Donoghue M.T."/>
            <person name="Azam S."/>
            <person name="Fan G."/>
            <person name="Whaley A.M."/>
            <person name="Farmer A.D."/>
            <person name="Sheridan J."/>
            <person name="Iwata A."/>
            <person name="Tuteja R."/>
            <person name="Penmetsa R.V."/>
            <person name="Wu W."/>
            <person name="Upadhyaya H.D."/>
            <person name="Yang S.P."/>
            <person name="Shah T."/>
            <person name="Saxena K.B."/>
            <person name="Michael T."/>
            <person name="McCombie W.R."/>
            <person name="Yang B."/>
            <person name="Zhang G."/>
            <person name="Yang H."/>
            <person name="Wang J."/>
            <person name="Spillane C."/>
            <person name="Cook D.R."/>
            <person name="May G.D."/>
            <person name="Xu X."/>
            <person name="Jackson S.A."/>
        </authorList>
    </citation>
    <scope>NUCLEOTIDE SEQUENCE [LARGE SCALE GENOMIC DNA]</scope>
    <source>
        <strain evidence="18">cv. Asha</strain>
    </source>
</reference>
<evidence type="ECO:0000313" key="18">
    <source>
        <dbReference type="Proteomes" id="UP000075243"/>
    </source>
</evidence>
<dbReference type="GO" id="GO:0005886">
    <property type="term" value="C:plasma membrane"/>
    <property type="evidence" value="ECO:0007669"/>
    <property type="project" value="UniProtKB-SubCell"/>
</dbReference>
<evidence type="ECO:0000256" key="13">
    <source>
        <dbReference type="ARBA" id="ARBA00023242"/>
    </source>
</evidence>
<evidence type="ECO:0000256" key="7">
    <source>
        <dbReference type="ARBA" id="ARBA00023015"/>
    </source>
</evidence>
<evidence type="ECO:0000256" key="2">
    <source>
        <dbReference type="ARBA" id="ARBA00004413"/>
    </source>
</evidence>
<dbReference type="Gramene" id="C.cajan_19301.t">
    <property type="protein sequence ID" value="C.cajan_19301.t"/>
    <property type="gene ID" value="C.cajan_19301"/>
</dbReference>
<evidence type="ECO:0000256" key="5">
    <source>
        <dbReference type="ARBA" id="ARBA00022837"/>
    </source>
</evidence>
<dbReference type="GO" id="GO:0006357">
    <property type="term" value="P:regulation of transcription by RNA polymerase II"/>
    <property type="evidence" value="ECO:0007669"/>
    <property type="project" value="TreeGrafter"/>
</dbReference>
<dbReference type="SMART" id="SM00015">
    <property type="entry name" value="IQ"/>
    <property type="match status" value="3"/>
</dbReference>
<feature type="region of interest" description="Disordered" evidence="15">
    <location>
        <begin position="131"/>
        <end position="153"/>
    </location>
</feature>
<dbReference type="Gene3D" id="1.20.5.190">
    <property type="match status" value="1"/>
</dbReference>
<evidence type="ECO:0000256" key="3">
    <source>
        <dbReference type="ARBA" id="ARBA00008267"/>
    </source>
</evidence>
<keyword evidence="4" id="KW-0677">Repeat</keyword>
<comment type="similarity">
    <text evidence="3">Belongs to the CAMTA family.</text>
</comment>
<dbReference type="SMART" id="SM01076">
    <property type="entry name" value="CG-1"/>
    <property type="match status" value="1"/>
</dbReference>
<dbReference type="FunFam" id="1.20.5.190:FF:000003">
    <property type="entry name" value="Calmodulin-binding transcription activator 2"/>
    <property type="match status" value="1"/>
</dbReference>
<dbReference type="InterPro" id="IPR014756">
    <property type="entry name" value="Ig_E-set"/>
</dbReference>
<evidence type="ECO:0000256" key="15">
    <source>
        <dbReference type="SAM" id="MobiDB-lite"/>
    </source>
</evidence>
<feature type="repeat" description="ANK" evidence="14">
    <location>
        <begin position="562"/>
        <end position="594"/>
    </location>
</feature>
<dbReference type="PROSITE" id="PS51437">
    <property type="entry name" value="CG_1"/>
    <property type="match status" value="1"/>
</dbReference>
<dbReference type="Pfam" id="PF03859">
    <property type="entry name" value="CG-1"/>
    <property type="match status" value="1"/>
</dbReference>
<dbReference type="Gene3D" id="1.25.40.20">
    <property type="entry name" value="Ankyrin repeat-containing domain"/>
    <property type="match status" value="1"/>
</dbReference>
<dbReference type="InterPro" id="IPR002110">
    <property type="entry name" value="Ankyrin_rpt"/>
</dbReference>
<dbReference type="STRING" id="3821.A0A151U8L5"/>
<dbReference type="GO" id="GO:0003690">
    <property type="term" value="F:double-stranded DNA binding"/>
    <property type="evidence" value="ECO:0007669"/>
    <property type="project" value="TreeGrafter"/>
</dbReference>
<evidence type="ECO:0000259" key="16">
    <source>
        <dbReference type="PROSITE" id="PS51437"/>
    </source>
</evidence>
<evidence type="ECO:0000256" key="14">
    <source>
        <dbReference type="PROSITE-ProRule" id="PRU00023"/>
    </source>
</evidence>
<dbReference type="GO" id="GO:0005516">
    <property type="term" value="F:calmodulin binding"/>
    <property type="evidence" value="ECO:0007669"/>
    <property type="project" value="UniProtKB-KW"/>
</dbReference>
<proteinExistence type="inferred from homology"/>
<evidence type="ECO:0000256" key="6">
    <source>
        <dbReference type="ARBA" id="ARBA00022860"/>
    </source>
</evidence>
<dbReference type="InterPro" id="IPR013783">
    <property type="entry name" value="Ig-like_fold"/>
</dbReference>
<keyword evidence="10" id="KW-0238">DNA-binding</keyword>
<dbReference type="PANTHER" id="PTHR23335:SF21">
    <property type="entry name" value="CALMODULIN-BINDING PROTEIN"/>
    <property type="match status" value="1"/>
</dbReference>
<keyword evidence="5" id="KW-0106">Calcium</keyword>
<dbReference type="InterPro" id="IPR036770">
    <property type="entry name" value="Ankyrin_rpt-contain_sf"/>
</dbReference>
<gene>
    <name evidence="17" type="ORF">KK1_019859</name>
</gene>
<evidence type="ECO:0000256" key="10">
    <source>
        <dbReference type="ARBA" id="ARBA00023125"/>
    </source>
</evidence>
<evidence type="ECO:0000256" key="12">
    <source>
        <dbReference type="ARBA" id="ARBA00023163"/>
    </source>
</evidence>
<evidence type="ECO:0000313" key="17">
    <source>
        <dbReference type="EMBL" id="KYP75666.1"/>
    </source>
</evidence>
<dbReference type="PROSITE" id="PS50096">
    <property type="entry name" value="IQ"/>
    <property type="match status" value="3"/>
</dbReference>
<dbReference type="SUPFAM" id="SSF81296">
    <property type="entry name" value="E set domains"/>
    <property type="match status" value="1"/>
</dbReference>
<keyword evidence="12" id="KW-0804">Transcription</keyword>
<evidence type="ECO:0000256" key="1">
    <source>
        <dbReference type="ARBA" id="ARBA00004123"/>
    </source>
</evidence>
<keyword evidence="11" id="KW-0010">Activator</keyword>
<dbReference type="Pfam" id="PF12796">
    <property type="entry name" value="Ank_2"/>
    <property type="match status" value="1"/>
</dbReference>
<keyword evidence="9 14" id="KW-0040">ANK repeat</keyword>
<keyword evidence="18" id="KW-1185">Reference proteome</keyword>
<organism evidence="17 18">
    <name type="scientific">Cajanus cajan</name>
    <name type="common">Pigeon pea</name>
    <name type="synonym">Cajanus indicus</name>
    <dbReference type="NCBI Taxonomy" id="3821"/>
    <lineage>
        <taxon>Eukaryota</taxon>
        <taxon>Viridiplantae</taxon>
        <taxon>Streptophyta</taxon>
        <taxon>Embryophyta</taxon>
        <taxon>Tracheophyta</taxon>
        <taxon>Spermatophyta</taxon>
        <taxon>Magnoliopsida</taxon>
        <taxon>eudicotyledons</taxon>
        <taxon>Gunneridae</taxon>
        <taxon>Pentapetalae</taxon>
        <taxon>rosids</taxon>
        <taxon>fabids</taxon>
        <taxon>Fabales</taxon>
        <taxon>Fabaceae</taxon>
        <taxon>Papilionoideae</taxon>
        <taxon>50 kb inversion clade</taxon>
        <taxon>NPAAA clade</taxon>
        <taxon>indigoferoid/millettioid clade</taxon>
        <taxon>Phaseoleae</taxon>
        <taxon>Cajanus</taxon>
    </lineage>
</organism>
<dbReference type="SUPFAM" id="SSF48403">
    <property type="entry name" value="Ankyrin repeat"/>
    <property type="match status" value="1"/>
</dbReference>
<keyword evidence="7" id="KW-0805">Transcription regulation</keyword>
<dbReference type="FunFam" id="1.25.40.20:FF:000411">
    <property type="entry name" value="Calmodulin-binding transcription activator 4 isoform A"/>
    <property type="match status" value="1"/>
</dbReference>
<feature type="domain" description="CG-1" evidence="16">
    <location>
        <begin position="8"/>
        <end position="134"/>
    </location>
</feature>
<dbReference type="InterPro" id="IPR005559">
    <property type="entry name" value="CG-1_dom"/>
</dbReference>
<dbReference type="GO" id="GO:0005634">
    <property type="term" value="C:nucleus"/>
    <property type="evidence" value="ECO:0007669"/>
    <property type="project" value="UniProtKB-SubCell"/>
</dbReference>
<dbReference type="GO" id="GO:0003712">
    <property type="term" value="F:transcription coregulator activity"/>
    <property type="evidence" value="ECO:0007669"/>
    <property type="project" value="TreeGrafter"/>
</dbReference>
<accession>A0A151U8L5</accession>
<evidence type="ECO:0000256" key="11">
    <source>
        <dbReference type="ARBA" id="ARBA00023159"/>
    </source>
</evidence>
<comment type="subcellular location">
    <subcellularLocation>
        <location evidence="2">Cell membrane</location>
        <topology evidence="2">Peripheral membrane protein</topology>
        <orientation evidence="2">Cytoplasmic side</orientation>
    </subcellularLocation>
    <subcellularLocation>
        <location evidence="1">Nucleus</location>
    </subcellularLocation>
</comment>
<dbReference type="EMBL" id="CM003603">
    <property type="protein sequence ID" value="KYP75666.1"/>
    <property type="molecule type" value="Genomic_DNA"/>
</dbReference>
<dbReference type="SUPFAM" id="SSF52540">
    <property type="entry name" value="P-loop containing nucleoside triphosphate hydrolases"/>
    <property type="match status" value="1"/>
</dbReference>
<keyword evidence="13" id="KW-0539">Nucleus</keyword>
<evidence type="ECO:0000256" key="8">
    <source>
        <dbReference type="ARBA" id="ARBA00023016"/>
    </source>
</evidence>
<protein>
    <submittedName>
        <fullName evidence="17">Calmodulin-binding transcription activator 4</fullName>
    </submittedName>
</protein>
<dbReference type="PROSITE" id="PS50297">
    <property type="entry name" value="ANK_REP_REGION"/>
    <property type="match status" value="1"/>
</dbReference>
<sequence length="870" mass="97699">MEGLEYDIDDLFQEAKKRWLKPVEVLYILRNHEKCEFTHQPPHQPAGGSLFLFNRRVLRFFRKDGHNWRKKKDGRTVGEAHERLKVGNVEILNCYYAHGEENRTFQRRSYWMLEPEYEHVVLVHYRETSEGKSNSEPVSQLSPGSSPLFSQSHSSYSAYNPGTTSMFGDSCEPNQNFSSPGSLEVTSDAQALRQLEEQLSLNDDSFDEIALNLTSCQDQRVVYKQDKSAASSGPNDEVQPYHGYNARQDDSGTNYHDLLDDALDGNEKPIYWKKVLESSVFSFSQDNSGINFSPFSLVETPGTYETYFDQIQIQEPLAVDSSLTVVQKPKFIIKAVSPEFCYSTEATKVIIIGSFLCHHSDSTWACMFGDVEVPAEIIQDGVICCEAPSDLLGKVNLCVTSGNRIPCSEGREFEFRNKSSSCAPCNSLETEGSRSPEDLLLLVRFAEMLLSASTEKGDNRECGSHLSTKQNDDDDSWSHIIDTLLVGTGTSSGTVDWLLEELLKDRLHLWLSSRSHERDEGTGCSLSKKEQGIIHMVSGLGFTWALNPILSCGVNINFRDINGWTALHWAARFGREKMVASLIASGASAGAVTDPSAQDPTGKTAASIAASHGHKGLAGYLSEVDLTSHLSSLTLEESEMSKGCSEREADLTVKRVSEENIVAGEDQVSLRASLDAVRNAAQAAARIQAAFREHSFRKRKDREAAAAATAGCIDDDISVLMLQFSPRSLRDYNSAALSIQKKYRGWKGRKEFLALRQKVVKIQACVRGYQVRKQYKLILWAVGILDKVVLRWRRKRVGLRILQQEMETNEDESDDEDFLNVFRKEKVYASIQNALKRVLSMVHYTGARQQYRRLLDLYRQAKVNKLINVK</sequence>
<name>A0A151U8L5_CAJCA</name>
<dbReference type="Proteomes" id="UP000075243">
    <property type="component" value="Chromosome 1"/>
</dbReference>
<dbReference type="AlphaFoldDB" id="A0A151U8L5"/>
<dbReference type="CDD" id="cd00102">
    <property type="entry name" value="IPT"/>
    <property type="match status" value="1"/>
</dbReference>
<feature type="region of interest" description="Disordered" evidence="15">
    <location>
        <begin position="226"/>
        <end position="250"/>
    </location>
</feature>
<keyword evidence="8" id="KW-0346">Stress response</keyword>
<dbReference type="PANTHER" id="PTHR23335">
    <property type="entry name" value="CALMODULIN-BINDING TRANSCRIPTION ACTIVATOR CAMTA"/>
    <property type="match status" value="1"/>
</dbReference>
<dbReference type="Pfam" id="PF01833">
    <property type="entry name" value="TIG"/>
    <property type="match status" value="1"/>
</dbReference>
<dbReference type="InterPro" id="IPR000048">
    <property type="entry name" value="IQ_motif_EF-hand-BS"/>
</dbReference>
<evidence type="ECO:0000256" key="9">
    <source>
        <dbReference type="ARBA" id="ARBA00023043"/>
    </source>
</evidence>
<dbReference type="Pfam" id="PF00612">
    <property type="entry name" value="IQ"/>
    <property type="match status" value="2"/>
</dbReference>
<keyword evidence="6" id="KW-0112">Calmodulin-binding</keyword>
<evidence type="ECO:0000256" key="4">
    <source>
        <dbReference type="ARBA" id="ARBA00022737"/>
    </source>
</evidence>
<dbReference type="InterPro" id="IPR002909">
    <property type="entry name" value="IPT_dom"/>
</dbReference>
<dbReference type="SMART" id="SM00248">
    <property type="entry name" value="ANK"/>
    <property type="match status" value="2"/>
</dbReference>
<dbReference type="InterPro" id="IPR027417">
    <property type="entry name" value="P-loop_NTPase"/>
</dbReference>